<dbReference type="InParanoid" id="A0A2P5FP61"/>
<evidence type="ECO:0000313" key="1">
    <source>
        <dbReference type="EMBL" id="PON99574.1"/>
    </source>
</evidence>
<protein>
    <submittedName>
        <fullName evidence="1">Uncharacterized protein</fullName>
    </submittedName>
</protein>
<dbReference type="AlphaFoldDB" id="A0A2P5FP61"/>
<dbReference type="EMBL" id="JXTC01000018">
    <property type="protein sequence ID" value="PON99574.1"/>
    <property type="molecule type" value="Genomic_DNA"/>
</dbReference>
<reference evidence="2" key="1">
    <citation type="submission" date="2016-06" db="EMBL/GenBank/DDBJ databases">
        <title>Parallel loss of symbiosis genes in relatives of nitrogen-fixing non-legume Parasponia.</title>
        <authorList>
            <person name="Van Velzen R."/>
            <person name="Holmer R."/>
            <person name="Bu F."/>
            <person name="Rutten L."/>
            <person name="Van Zeijl A."/>
            <person name="Liu W."/>
            <person name="Santuari L."/>
            <person name="Cao Q."/>
            <person name="Sharma T."/>
            <person name="Shen D."/>
            <person name="Roswanjaya Y."/>
            <person name="Wardhani T."/>
            <person name="Kalhor M.S."/>
            <person name="Jansen J."/>
            <person name="Van den Hoogen J."/>
            <person name="Gungor B."/>
            <person name="Hartog M."/>
            <person name="Hontelez J."/>
            <person name="Verver J."/>
            <person name="Yang W.-C."/>
            <person name="Schijlen E."/>
            <person name="Repin R."/>
            <person name="Schilthuizen M."/>
            <person name="Schranz E."/>
            <person name="Heidstra R."/>
            <person name="Miyata K."/>
            <person name="Fedorova E."/>
            <person name="Kohlen W."/>
            <person name="Bisseling T."/>
            <person name="Smit S."/>
            <person name="Geurts R."/>
        </authorList>
    </citation>
    <scope>NUCLEOTIDE SEQUENCE [LARGE SCALE GENOMIC DNA]</scope>
    <source>
        <strain evidence="2">cv. RG33-2</strain>
    </source>
</reference>
<accession>A0A2P5FP61</accession>
<evidence type="ECO:0000313" key="2">
    <source>
        <dbReference type="Proteomes" id="UP000237000"/>
    </source>
</evidence>
<gene>
    <name evidence="1" type="ORF">TorRG33x02_047410</name>
</gene>
<comment type="caution">
    <text evidence="1">The sequence shown here is derived from an EMBL/GenBank/DDBJ whole genome shotgun (WGS) entry which is preliminary data.</text>
</comment>
<dbReference type="Proteomes" id="UP000237000">
    <property type="component" value="Unassembled WGS sequence"/>
</dbReference>
<sequence>MLQIRKLGTQLPQLKIRGPNFYKLDSGTICYNYVINT</sequence>
<proteinExistence type="predicted"/>
<organism evidence="1 2">
    <name type="scientific">Trema orientale</name>
    <name type="common">Charcoal tree</name>
    <name type="synonym">Celtis orientalis</name>
    <dbReference type="NCBI Taxonomy" id="63057"/>
    <lineage>
        <taxon>Eukaryota</taxon>
        <taxon>Viridiplantae</taxon>
        <taxon>Streptophyta</taxon>
        <taxon>Embryophyta</taxon>
        <taxon>Tracheophyta</taxon>
        <taxon>Spermatophyta</taxon>
        <taxon>Magnoliopsida</taxon>
        <taxon>eudicotyledons</taxon>
        <taxon>Gunneridae</taxon>
        <taxon>Pentapetalae</taxon>
        <taxon>rosids</taxon>
        <taxon>fabids</taxon>
        <taxon>Rosales</taxon>
        <taxon>Cannabaceae</taxon>
        <taxon>Trema</taxon>
    </lineage>
</organism>
<keyword evidence="2" id="KW-1185">Reference proteome</keyword>
<name>A0A2P5FP61_TREOI</name>